<dbReference type="EMBL" id="CM001167">
    <property type="protein sequence ID" value="EGJ72098.1"/>
    <property type="molecule type" value="Genomic_DNA"/>
</dbReference>
<protein>
    <recommendedName>
        <fullName evidence="4">Lipoprotein</fullName>
    </recommendedName>
</protein>
<gene>
    <name evidence="2" type="ORF">Bcop_1918</name>
</gene>
<keyword evidence="1" id="KW-0812">Transmembrane</keyword>
<keyword evidence="3" id="KW-1185">Reference proteome</keyword>
<dbReference type="HOGENOM" id="CLU_1745987_0_0_10"/>
<feature type="transmembrane region" description="Helical" evidence="1">
    <location>
        <begin position="125"/>
        <end position="145"/>
    </location>
</feature>
<dbReference type="AlphaFoldDB" id="F3ZS77"/>
<evidence type="ECO:0000313" key="2">
    <source>
        <dbReference type="EMBL" id="EGJ72098.1"/>
    </source>
</evidence>
<name>F3ZS77_9BACE</name>
<dbReference type="Proteomes" id="UP000018439">
    <property type="component" value="Chromosome"/>
</dbReference>
<dbReference type="PROSITE" id="PS51257">
    <property type="entry name" value="PROKAR_LIPOPROTEIN"/>
    <property type="match status" value="1"/>
</dbReference>
<organism evidence="2 3">
    <name type="scientific">Bacteroides coprosuis DSM 18011</name>
    <dbReference type="NCBI Taxonomy" id="679937"/>
    <lineage>
        <taxon>Bacteria</taxon>
        <taxon>Pseudomonadati</taxon>
        <taxon>Bacteroidota</taxon>
        <taxon>Bacteroidia</taxon>
        <taxon>Bacteroidales</taxon>
        <taxon>Bacteroidaceae</taxon>
        <taxon>Bacteroides</taxon>
    </lineage>
</organism>
<accession>F3ZS77</accession>
<proteinExistence type="predicted"/>
<dbReference type="OrthoDB" id="1082663at2"/>
<sequence length="149" mass="17322">MGAVIKIIAIVLLFTGCKTKQIPVFVERVVKDSIVVRDTIQEVLLEPYFEEVSTKDTVSYLTNKYAYSEAKINNNELYHNLGIWQTPIGIKTIKLTEYKLIKEPVPYEVEKIIKIEKNLTWWQKIRMRIGEIALLFILVFVGFRLSKIS</sequence>
<keyword evidence="1" id="KW-0472">Membrane</keyword>
<keyword evidence="1" id="KW-1133">Transmembrane helix</keyword>
<evidence type="ECO:0000313" key="3">
    <source>
        <dbReference type="Proteomes" id="UP000018439"/>
    </source>
</evidence>
<evidence type="ECO:0008006" key="4">
    <source>
        <dbReference type="Google" id="ProtNLM"/>
    </source>
</evidence>
<reference evidence="2 3" key="1">
    <citation type="journal article" date="2011" name="Stand. Genomic Sci.">
        <title>Non-contiguous finished genome sequence of Bacteroides coprosuis type strain (PC139).</title>
        <authorList>
            <person name="Land M."/>
            <person name="Held B."/>
            <person name="Gronow S."/>
            <person name="Abt B."/>
            <person name="Lucas S."/>
            <person name="Del Rio T.G."/>
            <person name="Nolan M."/>
            <person name="Tice H."/>
            <person name="Cheng J.F."/>
            <person name="Pitluck S."/>
            <person name="Liolios K."/>
            <person name="Pagani I."/>
            <person name="Ivanova N."/>
            <person name="Mavromatis K."/>
            <person name="Mikhailova N."/>
            <person name="Pati A."/>
            <person name="Tapia R."/>
            <person name="Han C."/>
            <person name="Goodwin L."/>
            <person name="Chen A."/>
            <person name="Palaniappan K."/>
            <person name="Hauser L."/>
            <person name="Brambilla E.M."/>
            <person name="Rohde M."/>
            <person name="Goker M."/>
            <person name="Detter J.C."/>
            <person name="Woyke T."/>
            <person name="Bristow J."/>
            <person name="Eisen J.A."/>
            <person name="Markowitz V."/>
            <person name="Hugenholtz P."/>
            <person name="Kyrpides N.C."/>
            <person name="Klenk H.P."/>
            <person name="Lapidus A."/>
        </authorList>
    </citation>
    <scope>NUCLEOTIDE SEQUENCE</scope>
    <source>
        <strain evidence="2 3">DSM 18011</strain>
    </source>
</reference>
<evidence type="ECO:0000256" key="1">
    <source>
        <dbReference type="SAM" id="Phobius"/>
    </source>
</evidence>